<dbReference type="GO" id="GO:0000160">
    <property type="term" value="P:phosphorelay signal transduction system"/>
    <property type="evidence" value="ECO:0007669"/>
    <property type="project" value="InterPro"/>
</dbReference>
<dbReference type="SUPFAM" id="SSF52172">
    <property type="entry name" value="CheY-like"/>
    <property type="match status" value="1"/>
</dbReference>
<dbReference type="Proteomes" id="UP000251082">
    <property type="component" value="Unassembled WGS sequence"/>
</dbReference>
<dbReference type="InterPro" id="IPR011006">
    <property type="entry name" value="CheY-like_superfamily"/>
</dbReference>
<evidence type="ECO:0000259" key="2">
    <source>
        <dbReference type="PROSITE" id="PS50110"/>
    </source>
</evidence>
<name>A0A2X2KRH9_SHIDY</name>
<dbReference type="CDD" id="cd00156">
    <property type="entry name" value="REC"/>
    <property type="match status" value="1"/>
</dbReference>
<reference evidence="3 4" key="1">
    <citation type="submission" date="2018-06" db="EMBL/GenBank/DDBJ databases">
        <authorList>
            <consortium name="Pathogen Informatics"/>
            <person name="Doyle S."/>
        </authorList>
    </citation>
    <scope>NUCLEOTIDE SEQUENCE [LARGE SCALE GENOMIC DNA]</scope>
    <source>
        <strain evidence="3 4">NCTC4837</strain>
    </source>
</reference>
<accession>A0A2X2KRH9</accession>
<evidence type="ECO:0000313" key="3">
    <source>
        <dbReference type="EMBL" id="SPZ79420.1"/>
    </source>
</evidence>
<protein>
    <submittedName>
        <fullName evidence="3">Response regulator of RpoS</fullName>
    </submittedName>
</protein>
<dbReference type="PROSITE" id="PS50110">
    <property type="entry name" value="RESPONSE_REGULATORY"/>
    <property type="match status" value="1"/>
</dbReference>
<dbReference type="InterPro" id="IPR001789">
    <property type="entry name" value="Sig_transdc_resp-reg_receiver"/>
</dbReference>
<dbReference type="AlphaFoldDB" id="A0A2X2KRH9"/>
<evidence type="ECO:0000256" key="1">
    <source>
        <dbReference type="PROSITE-ProRule" id="PRU00169"/>
    </source>
</evidence>
<dbReference type="EMBL" id="UAUQ01000014">
    <property type="protein sequence ID" value="SPZ79420.1"/>
    <property type="molecule type" value="Genomic_DNA"/>
</dbReference>
<proteinExistence type="predicted"/>
<evidence type="ECO:0000313" key="4">
    <source>
        <dbReference type="Proteomes" id="UP000251082"/>
    </source>
</evidence>
<dbReference type="Gene3D" id="3.40.50.2300">
    <property type="match status" value="1"/>
</dbReference>
<organism evidence="3 4">
    <name type="scientific">Shigella dysenteriae</name>
    <dbReference type="NCBI Taxonomy" id="622"/>
    <lineage>
        <taxon>Bacteria</taxon>
        <taxon>Pseudomonadati</taxon>
        <taxon>Pseudomonadota</taxon>
        <taxon>Gammaproteobacteria</taxon>
        <taxon>Enterobacterales</taxon>
        <taxon>Enterobacteriaceae</taxon>
        <taxon>Shigella</taxon>
    </lineage>
</organism>
<feature type="domain" description="Response regulatory" evidence="2">
    <location>
        <begin position="9"/>
        <end position="56"/>
    </location>
</feature>
<sequence>MTQPLVGKQILIVEDEQVFRSLLDSWFSSLGATTVLAADGVDALELLGGFTPDLMI</sequence>
<comment type="caution">
    <text evidence="1">Lacks conserved residue(s) required for the propagation of feature annotation.</text>
</comment>
<gene>
    <name evidence="3" type="primary">hnr_2</name>
    <name evidence="3" type="ORF">NCTC4837_04128</name>
</gene>